<protein>
    <submittedName>
        <fullName evidence="2">Uncharacterized protein</fullName>
    </submittedName>
</protein>
<name>A0A1I7WF90_HETBA</name>
<dbReference type="WBParaSite" id="Hba_03637">
    <property type="protein sequence ID" value="Hba_03637"/>
    <property type="gene ID" value="Hba_03637"/>
</dbReference>
<evidence type="ECO:0000313" key="1">
    <source>
        <dbReference type="Proteomes" id="UP000095283"/>
    </source>
</evidence>
<sequence length="60" mass="6892">MSTRKDPRGKFHTASCPSILAYYEISFINQFHTRKLTTISWKRTEAYVGSLCNSEEGLGY</sequence>
<accession>A0A1I7WF90</accession>
<proteinExistence type="predicted"/>
<evidence type="ECO:0000313" key="2">
    <source>
        <dbReference type="WBParaSite" id="Hba_03637"/>
    </source>
</evidence>
<keyword evidence="1" id="KW-1185">Reference proteome</keyword>
<dbReference type="Proteomes" id="UP000095283">
    <property type="component" value="Unplaced"/>
</dbReference>
<dbReference type="AlphaFoldDB" id="A0A1I7WF90"/>
<organism evidence="1 2">
    <name type="scientific">Heterorhabditis bacteriophora</name>
    <name type="common">Entomopathogenic nematode worm</name>
    <dbReference type="NCBI Taxonomy" id="37862"/>
    <lineage>
        <taxon>Eukaryota</taxon>
        <taxon>Metazoa</taxon>
        <taxon>Ecdysozoa</taxon>
        <taxon>Nematoda</taxon>
        <taxon>Chromadorea</taxon>
        <taxon>Rhabditida</taxon>
        <taxon>Rhabditina</taxon>
        <taxon>Rhabditomorpha</taxon>
        <taxon>Strongyloidea</taxon>
        <taxon>Heterorhabditidae</taxon>
        <taxon>Heterorhabditis</taxon>
    </lineage>
</organism>
<reference evidence="2" key="1">
    <citation type="submission" date="2016-11" db="UniProtKB">
        <authorList>
            <consortium name="WormBaseParasite"/>
        </authorList>
    </citation>
    <scope>IDENTIFICATION</scope>
</reference>